<keyword evidence="4" id="KW-1185">Reference proteome</keyword>
<organism evidence="3 4">
    <name type="scientific">Colletotrichum karsti</name>
    <dbReference type="NCBI Taxonomy" id="1095194"/>
    <lineage>
        <taxon>Eukaryota</taxon>
        <taxon>Fungi</taxon>
        <taxon>Dikarya</taxon>
        <taxon>Ascomycota</taxon>
        <taxon>Pezizomycotina</taxon>
        <taxon>Sordariomycetes</taxon>
        <taxon>Hypocreomycetidae</taxon>
        <taxon>Glomerellales</taxon>
        <taxon>Glomerellaceae</taxon>
        <taxon>Colletotrichum</taxon>
        <taxon>Colletotrichum boninense species complex</taxon>
    </lineage>
</organism>
<dbReference type="RefSeq" id="XP_038739512.1">
    <property type="nucleotide sequence ID" value="XM_038895123.1"/>
</dbReference>
<feature type="compositionally biased region" description="Low complexity" evidence="1">
    <location>
        <begin position="225"/>
        <end position="239"/>
    </location>
</feature>
<feature type="chain" id="PRO_5040380108" evidence="2">
    <location>
        <begin position="22"/>
        <end position="263"/>
    </location>
</feature>
<evidence type="ECO:0000313" key="4">
    <source>
        <dbReference type="Proteomes" id="UP000781932"/>
    </source>
</evidence>
<evidence type="ECO:0000256" key="2">
    <source>
        <dbReference type="SAM" id="SignalP"/>
    </source>
</evidence>
<accession>A0A9P6HXF2</accession>
<gene>
    <name evidence="3" type="ORF">CkaCkLH20_12410</name>
</gene>
<dbReference type="OrthoDB" id="4847306at2759"/>
<dbReference type="Proteomes" id="UP000781932">
    <property type="component" value="Unassembled WGS sequence"/>
</dbReference>
<feature type="compositionally biased region" description="Low complexity" evidence="1">
    <location>
        <begin position="205"/>
        <end position="217"/>
    </location>
</feature>
<feature type="signal peptide" evidence="2">
    <location>
        <begin position="1"/>
        <end position="21"/>
    </location>
</feature>
<comment type="caution">
    <text evidence="3">The sequence shown here is derived from an EMBL/GenBank/DDBJ whole genome shotgun (WGS) entry which is preliminary data.</text>
</comment>
<name>A0A9P6HXF2_9PEZI</name>
<reference evidence="3" key="2">
    <citation type="submission" date="2020-11" db="EMBL/GenBank/DDBJ databases">
        <title>Whole genome sequencing of Colletotrichum sp.</title>
        <authorList>
            <person name="Li H."/>
        </authorList>
    </citation>
    <scope>NUCLEOTIDE SEQUENCE</scope>
    <source>
        <strain evidence="3">CkLH20</strain>
    </source>
</reference>
<keyword evidence="2" id="KW-0732">Signal</keyword>
<evidence type="ECO:0000256" key="1">
    <source>
        <dbReference type="SAM" id="MobiDB-lite"/>
    </source>
</evidence>
<sequence length="263" mass="26431">MKTSQLVLAAAAAALLSIADAQTTFMPPVTAPARPFFIYDSHPTGSLEGSIVSIDIEGRTETWQLACPTANKACLAESYYPVNVTHMRGSVWAASNTATAGVTKFWQCDLGTGSDDAISNQGGWCSVTTTSGGSTKVGEKTAVDSCFVDVRSVIAEITGGLEKISYTGGGYPASYYLSVLDEMTKSCPPFTSAAPVETLGTAATTGNAATGASGSSSLPTETGTASGSAAPSGSAPPSGSGRMLASMPLACGAVVVMGIAALL</sequence>
<evidence type="ECO:0000313" key="3">
    <source>
        <dbReference type="EMBL" id="KAF9870051.1"/>
    </source>
</evidence>
<dbReference type="EMBL" id="JAATWM020000059">
    <property type="protein sequence ID" value="KAF9870051.1"/>
    <property type="molecule type" value="Genomic_DNA"/>
</dbReference>
<reference evidence="3" key="1">
    <citation type="submission" date="2020-03" db="EMBL/GenBank/DDBJ databases">
        <authorList>
            <person name="He L."/>
        </authorList>
    </citation>
    <scope>NUCLEOTIDE SEQUENCE</scope>
    <source>
        <strain evidence="3">CkLH20</strain>
    </source>
</reference>
<feature type="region of interest" description="Disordered" evidence="1">
    <location>
        <begin position="205"/>
        <end position="239"/>
    </location>
</feature>
<protein>
    <submittedName>
        <fullName evidence="3">Uncharacterized protein</fullName>
    </submittedName>
</protein>
<proteinExistence type="predicted"/>
<dbReference type="AlphaFoldDB" id="A0A9P6HXF2"/>
<dbReference type="GeneID" id="62168197"/>